<comment type="pathway">
    <text evidence="2 9">Cofactor biosynthesis; adenosylcobalamin biosynthesis.</text>
</comment>
<comment type="caution">
    <text evidence="9">Lacks conserved residue(s) required for the propagation of feature annotation.</text>
</comment>
<protein>
    <recommendedName>
        <fullName evidence="9">Cobalamin biosynthesis protein CobD</fullName>
    </recommendedName>
</protein>
<evidence type="ECO:0000256" key="10">
    <source>
        <dbReference type="SAM" id="MobiDB-lite"/>
    </source>
</evidence>
<dbReference type="EMBL" id="BONW01000041">
    <property type="protein sequence ID" value="GIG91921.1"/>
    <property type="molecule type" value="Genomic_DNA"/>
</dbReference>
<gene>
    <name evidence="9" type="primary">cobD</name>
    <name evidence="11" type="ORF">Pen02_68570</name>
</gene>
<comment type="function">
    <text evidence="9">Converts cobyric acid to cobinamide by the addition of aminopropanol on the F carboxylic group.</text>
</comment>
<dbReference type="InterPro" id="IPR004485">
    <property type="entry name" value="Cobalamin_biosynth_CobD/CbiB"/>
</dbReference>
<keyword evidence="8 9" id="KW-0472">Membrane</keyword>
<evidence type="ECO:0000256" key="9">
    <source>
        <dbReference type="HAMAP-Rule" id="MF_00024"/>
    </source>
</evidence>
<proteinExistence type="inferred from homology"/>
<dbReference type="NCBIfam" id="TIGR00380">
    <property type="entry name" value="cobal_cbiB"/>
    <property type="match status" value="1"/>
</dbReference>
<dbReference type="PANTHER" id="PTHR34308">
    <property type="entry name" value="COBALAMIN BIOSYNTHESIS PROTEIN CBIB"/>
    <property type="match status" value="1"/>
</dbReference>
<dbReference type="Proteomes" id="UP000646749">
    <property type="component" value="Unassembled WGS sequence"/>
</dbReference>
<evidence type="ECO:0000256" key="4">
    <source>
        <dbReference type="ARBA" id="ARBA00022475"/>
    </source>
</evidence>
<evidence type="ECO:0000256" key="5">
    <source>
        <dbReference type="ARBA" id="ARBA00022573"/>
    </source>
</evidence>
<keyword evidence="4 9" id="KW-1003">Cell membrane</keyword>
<evidence type="ECO:0000256" key="6">
    <source>
        <dbReference type="ARBA" id="ARBA00022692"/>
    </source>
</evidence>
<dbReference type="Pfam" id="PF03186">
    <property type="entry name" value="CobD_Cbib"/>
    <property type="match status" value="1"/>
</dbReference>
<evidence type="ECO:0000313" key="11">
    <source>
        <dbReference type="EMBL" id="GIG91921.1"/>
    </source>
</evidence>
<evidence type="ECO:0000256" key="8">
    <source>
        <dbReference type="ARBA" id="ARBA00023136"/>
    </source>
</evidence>
<dbReference type="PANTHER" id="PTHR34308:SF1">
    <property type="entry name" value="COBALAMIN BIOSYNTHESIS PROTEIN CBIB"/>
    <property type="match status" value="1"/>
</dbReference>
<keyword evidence="5 9" id="KW-0169">Cobalamin biosynthesis</keyword>
<feature type="region of interest" description="Disordered" evidence="10">
    <location>
        <begin position="469"/>
        <end position="495"/>
    </location>
</feature>
<accession>A0ABQ4ECC5</accession>
<evidence type="ECO:0000256" key="2">
    <source>
        <dbReference type="ARBA" id="ARBA00004953"/>
    </source>
</evidence>
<dbReference type="NCBIfam" id="NF002276">
    <property type="entry name" value="PRK01209.1-4"/>
    <property type="match status" value="1"/>
</dbReference>
<dbReference type="HAMAP" id="MF_00024">
    <property type="entry name" value="CobD_CbiB"/>
    <property type="match status" value="1"/>
</dbReference>
<feature type="compositionally biased region" description="Polar residues" evidence="10">
    <location>
        <begin position="1"/>
        <end position="10"/>
    </location>
</feature>
<organism evidence="11 12">
    <name type="scientific">Plantactinospora endophytica</name>
    <dbReference type="NCBI Taxonomy" id="673535"/>
    <lineage>
        <taxon>Bacteria</taxon>
        <taxon>Bacillati</taxon>
        <taxon>Actinomycetota</taxon>
        <taxon>Actinomycetes</taxon>
        <taxon>Micromonosporales</taxon>
        <taxon>Micromonosporaceae</taxon>
        <taxon>Plantactinospora</taxon>
    </lineage>
</organism>
<name>A0ABQ4ECC5_9ACTN</name>
<evidence type="ECO:0000256" key="7">
    <source>
        <dbReference type="ARBA" id="ARBA00022989"/>
    </source>
</evidence>
<keyword evidence="7 9" id="KW-1133">Transmembrane helix</keyword>
<sequence length="495" mass="51098">MGTSMASTYASRRESCAGMSGRAAPPGRVRPLWRVRPRPYPVPGRGAVGTGTNRFGVPVEALVSELLIVIGAARLGSGAGEVVAVRPENSTSGTGSAAARGRGPAVTGNAAARDRGPAGTGDGMGHAGGRGSVAGWLVGGRAAGWLAGGTANAAGLAAGYALDAIFGDPRRGHPVAGFGQFAGALERRMYQPRRATGAGFAAAAVGVPVVLGTAAAVATRRRPLARAALVAAATWAVLGGRTLRREATVMSQALRRADVPAARRRLGHLCGRDPATLDESELARATVESVAENTSDAVVAPLVWGAVAGLPGLLGYRAANTLDAMVGHRSDRYARFGTAAARLDDLLNLLPSRLTGLLTIAAAPLVRGDRTRAWHVWRRDRADHPSPNAGQCEAAMAGALGVRLGGRNVYFGRSEVRPFLGDGPRPEARHIDRAARLSGAVGLAALGLTVAYAATSRPRRATAGWLTRRWSGPGTSPVTRRRTARTVRAADRRAR</sequence>
<evidence type="ECO:0000256" key="3">
    <source>
        <dbReference type="ARBA" id="ARBA00006263"/>
    </source>
</evidence>
<feature type="region of interest" description="Disordered" evidence="10">
    <location>
        <begin position="87"/>
        <end position="126"/>
    </location>
</feature>
<evidence type="ECO:0000313" key="12">
    <source>
        <dbReference type="Proteomes" id="UP000646749"/>
    </source>
</evidence>
<comment type="subcellular location">
    <subcellularLocation>
        <location evidence="1 9">Cell membrane</location>
        <topology evidence="1 9">Multi-pass membrane protein</topology>
    </subcellularLocation>
</comment>
<comment type="similarity">
    <text evidence="3 9">Belongs to the CobD/CbiB family.</text>
</comment>
<feature type="compositionally biased region" description="Low complexity" evidence="10">
    <location>
        <begin position="90"/>
        <end position="103"/>
    </location>
</feature>
<evidence type="ECO:0000256" key="1">
    <source>
        <dbReference type="ARBA" id="ARBA00004651"/>
    </source>
</evidence>
<keyword evidence="6 9" id="KW-0812">Transmembrane</keyword>
<feature type="region of interest" description="Disordered" evidence="10">
    <location>
        <begin position="1"/>
        <end position="30"/>
    </location>
</feature>
<feature type="transmembrane region" description="Helical" evidence="9">
    <location>
        <begin position="197"/>
        <end position="218"/>
    </location>
</feature>
<keyword evidence="12" id="KW-1185">Reference proteome</keyword>
<comment type="caution">
    <text evidence="11">The sequence shown here is derived from an EMBL/GenBank/DDBJ whole genome shotgun (WGS) entry which is preliminary data.</text>
</comment>
<reference evidence="11 12" key="1">
    <citation type="submission" date="2021-01" db="EMBL/GenBank/DDBJ databases">
        <title>Whole genome shotgun sequence of Plantactinospora endophytica NBRC 110450.</title>
        <authorList>
            <person name="Komaki H."/>
            <person name="Tamura T."/>
        </authorList>
    </citation>
    <scope>NUCLEOTIDE SEQUENCE [LARGE SCALE GENOMIC DNA]</scope>
    <source>
        <strain evidence="11 12">NBRC 110450</strain>
    </source>
</reference>